<reference evidence="1" key="2">
    <citation type="submission" date="2021-02" db="EMBL/GenBank/DDBJ databases">
        <authorList>
            <person name="Kimball J.A."/>
            <person name="Haas M.W."/>
            <person name="Macchietto M."/>
            <person name="Kono T."/>
            <person name="Duquette J."/>
            <person name="Shao M."/>
        </authorList>
    </citation>
    <scope>NUCLEOTIDE SEQUENCE</scope>
    <source>
        <tissue evidence="1">Fresh leaf tissue</tissue>
    </source>
</reference>
<protein>
    <submittedName>
        <fullName evidence="1">Uncharacterized protein</fullName>
    </submittedName>
</protein>
<proteinExistence type="predicted"/>
<gene>
    <name evidence="1" type="ORF">GUJ93_ZPchr0001g32029</name>
</gene>
<evidence type="ECO:0000313" key="1">
    <source>
        <dbReference type="EMBL" id="KAG8054586.1"/>
    </source>
</evidence>
<reference evidence="1" key="1">
    <citation type="journal article" date="2021" name="bioRxiv">
        <title>Whole Genome Assembly and Annotation of Northern Wild Rice, Zizania palustris L., Supports a Whole Genome Duplication in the Zizania Genus.</title>
        <authorList>
            <person name="Haas M."/>
            <person name="Kono T."/>
            <person name="Macchietto M."/>
            <person name="Millas R."/>
            <person name="McGilp L."/>
            <person name="Shao M."/>
            <person name="Duquette J."/>
            <person name="Hirsch C.N."/>
            <person name="Kimball J."/>
        </authorList>
    </citation>
    <scope>NUCLEOTIDE SEQUENCE</scope>
    <source>
        <tissue evidence="1">Fresh leaf tissue</tissue>
    </source>
</reference>
<name>A0A8J5VC94_ZIZPA</name>
<keyword evidence="2" id="KW-1185">Reference proteome</keyword>
<sequence length="102" mass="11326">MKAQEQNSAASIIFSGHIGPLVCAPHRRGGKSSSDEPGQDFSCCVPEKFSGGQKSHWVHEKGLEKDQKDEAPWRCHTPLSWCSDQLLLAPCAETESEEEWIM</sequence>
<dbReference type="AlphaFoldDB" id="A0A8J5VC94"/>
<organism evidence="1 2">
    <name type="scientific">Zizania palustris</name>
    <name type="common">Northern wild rice</name>
    <dbReference type="NCBI Taxonomy" id="103762"/>
    <lineage>
        <taxon>Eukaryota</taxon>
        <taxon>Viridiplantae</taxon>
        <taxon>Streptophyta</taxon>
        <taxon>Embryophyta</taxon>
        <taxon>Tracheophyta</taxon>
        <taxon>Spermatophyta</taxon>
        <taxon>Magnoliopsida</taxon>
        <taxon>Liliopsida</taxon>
        <taxon>Poales</taxon>
        <taxon>Poaceae</taxon>
        <taxon>BOP clade</taxon>
        <taxon>Oryzoideae</taxon>
        <taxon>Oryzeae</taxon>
        <taxon>Zizaniinae</taxon>
        <taxon>Zizania</taxon>
    </lineage>
</organism>
<evidence type="ECO:0000313" key="2">
    <source>
        <dbReference type="Proteomes" id="UP000729402"/>
    </source>
</evidence>
<comment type="caution">
    <text evidence="1">The sequence shown here is derived from an EMBL/GenBank/DDBJ whole genome shotgun (WGS) entry which is preliminary data.</text>
</comment>
<accession>A0A8J5VC94</accession>
<dbReference type="Proteomes" id="UP000729402">
    <property type="component" value="Unassembled WGS sequence"/>
</dbReference>
<dbReference type="EMBL" id="JAAALK010000288">
    <property type="protein sequence ID" value="KAG8054586.1"/>
    <property type="molecule type" value="Genomic_DNA"/>
</dbReference>